<protein>
    <recommendedName>
        <fullName evidence="1">AB hydrolase-1 domain-containing protein</fullName>
    </recommendedName>
</protein>
<accession>A0A0U5CPD5</accession>
<evidence type="ECO:0000259" key="1">
    <source>
        <dbReference type="Pfam" id="PF12697"/>
    </source>
</evidence>
<dbReference type="OrthoDB" id="408373at2759"/>
<dbReference type="InterPro" id="IPR000073">
    <property type="entry name" value="AB_hydrolase_1"/>
</dbReference>
<dbReference type="InterPro" id="IPR029058">
    <property type="entry name" value="AB_hydrolase_fold"/>
</dbReference>
<dbReference type="InterPro" id="IPR052897">
    <property type="entry name" value="Sec-Metab_Biosynth_Hydrolase"/>
</dbReference>
<sequence>MSKASLPTVAIIAGAWQNPDNYVPLRDALARLGYASVCQAAPSTCLPHGDTDLQADIAFVRDEVLGPLVNGGKDVIVVLHSFAGVYGGGALKSLSKTEYAQKGKTGGITAVVYVAGPCVPSGMSTLQLLGIGQDLVPWVTLDESTGLLSLVDPVALLFHKLPPTEAQSWAANMKRQAIKPLQCIVPYAPFEDDFYKGHLAYLKCAEDACVHPPGQAKFIAAAGIQETDELSTSHMPWLEMADTTAERILGLAAKVGM</sequence>
<dbReference type="SUPFAM" id="SSF53474">
    <property type="entry name" value="alpha/beta-Hydrolases"/>
    <property type="match status" value="1"/>
</dbReference>
<keyword evidence="3" id="KW-1185">Reference proteome</keyword>
<proteinExistence type="predicted"/>
<organism evidence="2 3">
    <name type="scientific">Aspergillus calidoustus</name>
    <dbReference type="NCBI Taxonomy" id="454130"/>
    <lineage>
        <taxon>Eukaryota</taxon>
        <taxon>Fungi</taxon>
        <taxon>Dikarya</taxon>
        <taxon>Ascomycota</taxon>
        <taxon>Pezizomycotina</taxon>
        <taxon>Eurotiomycetes</taxon>
        <taxon>Eurotiomycetidae</taxon>
        <taxon>Eurotiales</taxon>
        <taxon>Aspergillaceae</taxon>
        <taxon>Aspergillus</taxon>
        <taxon>Aspergillus subgen. Nidulantes</taxon>
    </lineage>
</organism>
<dbReference type="OMA" id="PPAGQEM"/>
<reference evidence="3" key="1">
    <citation type="journal article" date="2016" name="Genome Announc.">
        <title>Draft genome sequences of fungus Aspergillus calidoustus.</title>
        <authorList>
            <person name="Horn F."/>
            <person name="Linde J."/>
            <person name="Mattern D.J."/>
            <person name="Walther G."/>
            <person name="Guthke R."/>
            <person name="Scherlach K."/>
            <person name="Martin K."/>
            <person name="Brakhage A.A."/>
            <person name="Petzke L."/>
            <person name="Valiante V."/>
        </authorList>
    </citation>
    <scope>NUCLEOTIDE SEQUENCE [LARGE SCALE GENOMIC DNA]</scope>
    <source>
        <strain evidence="3">SF006504</strain>
    </source>
</reference>
<dbReference type="EMBL" id="CDMC01000006">
    <property type="protein sequence ID" value="CEN60974.1"/>
    <property type="molecule type" value="Genomic_DNA"/>
</dbReference>
<dbReference type="Pfam" id="PF12697">
    <property type="entry name" value="Abhydrolase_6"/>
    <property type="match status" value="1"/>
</dbReference>
<evidence type="ECO:0000313" key="3">
    <source>
        <dbReference type="Proteomes" id="UP000054771"/>
    </source>
</evidence>
<gene>
    <name evidence="2" type="ORF">ASPCAL07644</name>
</gene>
<dbReference type="PANTHER" id="PTHR37017:SF11">
    <property type="entry name" value="ESTERASE_LIPASE_THIOESTERASE DOMAIN-CONTAINING PROTEIN"/>
    <property type="match status" value="1"/>
</dbReference>
<dbReference type="AlphaFoldDB" id="A0A0U5CPD5"/>
<dbReference type="PANTHER" id="PTHR37017">
    <property type="entry name" value="AB HYDROLASE-1 DOMAIN-CONTAINING PROTEIN-RELATED"/>
    <property type="match status" value="1"/>
</dbReference>
<feature type="domain" description="AB hydrolase-1" evidence="1">
    <location>
        <begin position="12"/>
        <end position="246"/>
    </location>
</feature>
<dbReference type="STRING" id="454130.A0A0U5CPD5"/>
<dbReference type="Gene3D" id="3.40.50.1820">
    <property type="entry name" value="alpha/beta hydrolase"/>
    <property type="match status" value="1"/>
</dbReference>
<evidence type="ECO:0000313" key="2">
    <source>
        <dbReference type="EMBL" id="CEN60974.1"/>
    </source>
</evidence>
<name>A0A0U5CPD5_ASPCI</name>
<dbReference type="Proteomes" id="UP000054771">
    <property type="component" value="Unassembled WGS sequence"/>
</dbReference>